<organism evidence="3">
    <name type="scientific">Entomoneis paludosa</name>
    <dbReference type="NCBI Taxonomy" id="265537"/>
    <lineage>
        <taxon>Eukaryota</taxon>
        <taxon>Sar</taxon>
        <taxon>Stramenopiles</taxon>
        <taxon>Ochrophyta</taxon>
        <taxon>Bacillariophyta</taxon>
        <taxon>Bacillariophyceae</taxon>
        <taxon>Bacillariophycidae</taxon>
        <taxon>Entomoneidaceae</taxon>
        <taxon>Entomoneis</taxon>
    </lineage>
</organism>
<evidence type="ECO:0000313" key="3">
    <source>
        <dbReference type="EMBL" id="CAD9939622.1"/>
    </source>
</evidence>
<dbReference type="InterPro" id="IPR021919">
    <property type="entry name" value="CCB1"/>
</dbReference>
<dbReference type="EMBL" id="HBHT01000349">
    <property type="protein sequence ID" value="CAD9939622.1"/>
    <property type="molecule type" value="Transcribed_RNA"/>
</dbReference>
<gene>
    <name evidence="3" type="ORF">APAL1065_LOCUS205</name>
</gene>
<keyword evidence="1" id="KW-0812">Transmembrane</keyword>
<feature type="transmembrane region" description="Helical" evidence="1">
    <location>
        <begin position="74"/>
        <end position="94"/>
    </location>
</feature>
<keyword evidence="1" id="KW-1133">Transmembrane helix</keyword>
<name>A0A7S2Y152_9STRA</name>
<proteinExistence type="predicted"/>
<feature type="transmembrane region" description="Helical" evidence="1">
    <location>
        <begin position="159"/>
        <end position="181"/>
    </location>
</feature>
<dbReference type="PANTHER" id="PTHR35302:SF1">
    <property type="entry name" value="PROTEIN COFACTOR ASSEMBLY OF COMPLEX C SUBUNIT B CCB1, CHLOROPLASTIC"/>
    <property type="match status" value="1"/>
</dbReference>
<feature type="chain" id="PRO_5031410262" evidence="2">
    <location>
        <begin position="19"/>
        <end position="266"/>
    </location>
</feature>
<dbReference type="Pfam" id="PF12046">
    <property type="entry name" value="CCB1"/>
    <property type="match status" value="1"/>
</dbReference>
<keyword evidence="1" id="KW-0472">Membrane</keyword>
<dbReference type="AlphaFoldDB" id="A0A7S2Y152"/>
<sequence length="266" mass="29191">MLLLKSLLLLSTASLTTAFSPSCLSKSTFSTQPKARPTTSLNIVDPSGLVDTLSSTTLLADAVPDSSGVGYSQASYYTILGLYALSFPGVYSQVKRSTAAKIKRKTFVSPGEKAATNGKGVRQQAGEIMAYMKANNYEVVEAGETITFRGILQRSLSQAFFLVFCTTLGLLSLGLVLDIQFHDLVLPVIGKPNWFWLALLSPYAGIYYWQSGDRVDDCTVKLSTNEEETENEMIVQGSDEELERMWRALEWQEKGMVKIPGLLEQA</sequence>
<protein>
    <submittedName>
        <fullName evidence="3">Uncharacterized protein</fullName>
    </submittedName>
</protein>
<evidence type="ECO:0000256" key="2">
    <source>
        <dbReference type="SAM" id="SignalP"/>
    </source>
</evidence>
<keyword evidence="2" id="KW-0732">Signal</keyword>
<evidence type="ECO:0000256" key="1">
    <source>
        <dbReference type="SAM" id="Phobius"/>
    </source>
</evidence>
<feature type="transmembrane region" description="Helical" evidence="1">
    <location>
        <begin position="193"/>
        <end position="209"/>
    </location>
</feature>
<dbReference type="PANTHER" id="PTHR35302">
    <property type="match status" value="1"/>
</dbReference>
<reference evidence="3" key="1">
    <citation type="submission" date="2021-01" db="EMBL/GenBank/DDBJ databases">
        <authorList>
            <person name="Corre E."/>
            <person name="Pelletier E."/>
            <person name="Niang G."/>
            <person name="Scheremetjew M."/>
            <person name="Finn R."/>
            <person name="Kale V."/>
            <person name="Holt S."/>
            <person name="Cochrane G."/>
            <person name="Meng A."/>
            <person name="Brown T."/>
            <person name="Cohen L."/>
        </authorList>
    </citation>
    <scope>NUCLEOTIDE SEQUENCE</scope>
    <source>
        <strain evidence="3">CCMP125</strain>
    </source>
</reference>
<accession>A0A7S2Y152</accession>
<feature type="signal peptide" evidence="2">
    <location>
        <begin position="1"/>
        <end position="18"/>
    </location>
</feature>